<reference evidence="1 2" key="1">
    <citation type="submission" date="2016-05" db="EMBL/GenBank/DDBJ databases">
        <authorList>
            <consortium name="Pathogen Informatics"/>
        </authorList>
    </citation>
    <scope>NUCLEOTIDE SEQUENCE [LARGE SCALE GENOMIC DNA]</scope>
    <source>
        <strain evidence="1 2">2880STDY5682802</strain>
    </source>
</reference>
<evidence type="ECO:0000313" key="2">
    <source>
        <dbReference type="Proteomes" id="UP000078124"/>
    </source>
</evidence>
<gene>
    <name evidence="1" type="ORF">SAMEA2273876_05245</name>
</gene>
<accession>A0A8G2A308</accession>
<protein>
    <submittedName>
        <fullName evidence="1">Uncharacterized protein</fullName>
    </submittedName>
</protein>
<evidence type="ECO:0000313" key="1">
    <source>
        <dbReference type="EMBL" id="SAQ12442.1"/>
    </source>
</evidence>
<proteinExistence type="predicted"/>
<dbReference type="Proteomes" id="UP000078124">
    <property type="component" value="Unassembled WGS sequence"/>
</dbReference>
<comment type="caution">
    <text evidence="1">The sequence shown here is derived from an EMBL/GenBank/DDBJ whole genome shotgun (WGS) entry which is preliminary data.</text>
</comment>
<dbReference type="EMBL" id="FLAC01000034">
    <property type="protein sequence ID" value="SAQ12442.1"/>
    <property type="molecule type" value="Genomic_DNA"/>
</dbReference>
<dbReference type="RefSeq" id="WP_064386178.1">
    <property type="nucleotide sequence ID" value="NZ_ABZSJN020000349.1"/>
</dbReference>
<name>A0A8G2A308_RAOPL</name>
<organism evidence="1 2">
    <name type="scientific">Raoultella planticola</name>
    <name type="common">Klebsiella planticola</name>
    <dbReference type="NCBI Taxonomy" id="575"/>
    <lineage>
        <taxon>Bacteria</taxon>
        <taxon>Pseudomonadati</taxon>
        <taxon>Pseudomonadota</taxon>
        <taxon>Gammaproteobacteria</taxon>
        <taxon>Enterobacterales</taxon>
        <taxon>Enterobacteriaceae</taxon>
        <taxon>Klebsiella/Raoultella group</taxon>
        <taxon>Raoultella</taxon>
    </lineage>
</organism>
<sequence length="324" mass="37967">MAGYLDSIAHPWTIHDIQMAIMSDFTTVQKSIDHTDGGKLWRSIKELDDAIWVFTKSTSELLDKINEFGEKSKSVDFWHRSNEKNSEEYVREVKRYLYYCTSSLMTVVDIARSLNKKWPLEAIVEHRNKFFSTPGLHDFLQKLRNFSSHWRMAQANWVIKRDFQSKTRVASFVVSKEELLEWGDWGSKAKKFIEDGGGFIDLYTVFSEYKKQVLQYYEWQKGALIDVYSPILQPFFNYKKMHDGLNQKMMWNMIMSSIPAGLNPYQYLPRYLSNAHVEYILSFENHSEKQVDALIKILGMEGFCDSHLKAKVMKAFNVSPKNPD</sequence>
<dbReference type="AlphaFoldDB" id="A0A8G2A308"/>